<dbReference type="EMBL" id="BAAAFH010000022">
    <property type="protein sequence ID" value="GAA0876870.1"/>
    <property type="molecule type" value="Genomic_DNA"/>
</dbReference>
<gene>
    <name evidence="1" type="ORF">GCM10009118_32800</name>
</gene>
<reference evidence="1 2" key="1">
    <citation type="journal article" date="2019" name="Int. J. Syst. Evol. Microbiol.">
        <title>The Global Catalogue of Microorganisms (GCM) 10K type strain sequencing project: providing services to taxonomists for standard genome sequencing and annotation.</title>
        <authorList>
            <consortium name="The Broad Institute Genomics Platform"/>
            <consortium name="The Broad Institute Genome Sequencing Center for Infectious Disease"/>
            <person name="Wu L."/>
            <person name="Ma J."/>
        </authorList>
    </citation>
    <scope>NUCLEOTIDE SEQUENCE [LARGE SCALE GENOMIC DNA]</scope>
    <source>
        <strain evidence="1 2">JCM 16083</strain>
    </source>
</reference>
<dbReference type="NCBIfam" id="TIGR03519">
    <property type="entry name" value="T9SS_PorP_fam"/>
    <property type="match status" value="1"/>
</dbReference>
<evidence type="ECO:0008006" key="3">
    <source>
        <dbReference type="Google" id="ProtNLM"/>
    </source>
</evidence>
<protein>
    <recommendedName>
        <fullName evidence="3">Type IX secretion system membrane protein PorP/SprF</fullName>
    </recommendedName>
</protein>
<dbReference type="Proteomes" id="UP001501126">
    <property type="component" value="Unassembled WGS sequence"/>
</dbReference>
<dbReference type="Pfam" id="PF11751">
    <property type="entry name" value="PorP_SprF"/>
    <property type="match status" value="1"/>
</dbReference>
<name>A0ABN1MUG0_9FLAO</name>
<accession>A0ABN1MUG0</accession>
<dbReference type="InterPro" id="IPR019861">
    <property type="entry name" value="PorP/SprF_Bacteroidetes"/>
</dbReference>
<proteinExistence type="predicted"/>
<sequence length="330" mass="36904">MSFLQSKGQDIHFSNVSYSPLNLNPALVGANHGLRAVVNYRSQWNSVARPYSTFGFSVDSRFNEGRKGYLAMGVNFFNDQAGDERMSTTSASLNAAYHVILEESHKLGGGLYVGFGQRSLKDMGTWSAQFDGTGFNSSLSNQENFEKMNLFHFDMGAGLLYSYEKSKRRSRRSLIQNRINVGAGAYHLNRPNYSFIKVGSEKLAIRFTAFANAVFQVGKSNFALEPGVYYAVQGKSQEIIFGTYGKYVFEGSSRYNSNSDVSVSLGLFYRNKDALITKAMFSWSGLSVGFSYDVNTSNLTAISRSRGGFEFFLQWAMDSPFKGKSRSRWR</sequence>
<evidence type="ECO:0000313" key="1">
    <source>
        <dbReference type="EMBL" id="GAA0876870.1"/>
    </source>
</evidence>
<organism evidence="1 2">
    <name type="scientific">Wandonia haliotis</name>
    <dbReference type="NCBI Taxonomy" id="574963"/>
    <lineage>
        <taxon>Bacteria</taxon>
        <taxon>Pseudomonadati</taxon>
        <taxon>Bacteroidota</taxon>
        <taxon>Flavobacteriia</taxon>
        <taxon>Flavobacteriales</taxon>
        <taxon>Crocinitomicaceae</taxon>
        <taxon>Wandonia</taxon>
    </lineage>
</organism>
<comment type="caution">
    <text evidence="1">The sequence shown here is derived from an EMBL/GenBank/DDBJ whole genome shotgun (WGS) entry which is preliminary data.</text>
</comment>
<keyword evidence="2" id="KW-1185">Reference proteome</keyword>
<evidence type="ECO:0000313" key="2">
    <source>
        <dbReference type="Proteomes" id="UP001501126"/>
    </source>
</evidence>